<dbReference type="Proteomes" id="UP001362999">
    <property type="component" value="Unassembled WGS sequence"/>
</dbReference>
<dbReference type="InterPro" id="IPR053037">
    <property type="entry name" value="Pericyclase_pydY-like"/>
</dbReference>
<accession>A0AAW0BN21</accession>
<gene>
    <name evidence="1" type="ORF">R3P38DRAFT_3189756</name>
</gene>
<organism evidence="1 2">
    <name type="scientific">Favolaschia claudopus</name>
    <dbReference type="NCBI Taxonomy" id="2862362"/>
    <lineage>
        <taxon>Eukaryota</taxon>
        <taxon>Fungi</taxon>
        <taxon>Dikarya</taxon>
        <taxon>Basidiomycota</taxon>
        <taxon>Agaricomycotina</taxon>
        <taxon>Agaricomycetes</taxon>
        <taxon>Agaricomycetidae</taxon>
        <taxon>Agaricales</taxon>
        <taxon>Marasmiineae</taxon>
        <taxon>Mycenaceae</taxon>
        <taxon>Favolaschia</taxon>
    </lineage>
</organism>
<name>A0AAW0BN21_9AGAR</name>
<dbReference type="EMBL" id="JAWWNJ010000028">
    <property type="protein sequence ID" value="KAK7028277.1"/>
    <property type="molecule type" value="Genomic_DNA"/>
</dbReference>
<dbReference type="PANTHER" id="PTHR38115">
    <property type="entry name" value="LIPOCALIN-LIKE DOMAIN-CONTAINING PROTEIN"/>
    <property type="match status" value="1"/>
</dbReference>
<reference evidence="1 2" key="1">
    <citation type="journal article" date="2024" name="J Genomics">
        <title>Draft genome sequencing and assembly of Favolaschia claudopus CIRM-BRFM 2984 isolated from oak limbs.</title>
        <authorList>
            <person name="Navarro D."/>
            <person name="Drula E."/>
            <person name="Chaduli D."/>
            <person name="Cazenave R."/>
            <person name="Ahrendt S."/>
            <person name="Wang J."/>
            <person name="Lipzen A."/>
            <person name="Daum C."/>
            <person name="Barry K."/>
            <person name="Grigoriev I.V."/>
            <person name="Favel A."/>
            <person name="Rosso M.N."/>
            <person name="Martin F."/>
        </authorList>
    </citation>
    <scope>NUCLEOTIDE SEQUENCE [LARGE SCALE GENOMIC DNA]</scope>
    <source>
        <strain evidence="1 2">CIRM-BRFM 2984</strain>
    </source>
</reference>
<sequence>MAVPQSQTMLDISGKYTLNKALSDSDASDKILEQQGVSYLKRKATGMAGATILIKNYKGDNGVEILEVIPQIMGATPKGEIRPLNWTEQAIDHPLFGKVTTKNRRVKLAELEDENLKKGWTNETLDAGVFLSHMAGDKRTLVQAWGLQYIDGKRYHARQATFVGPKGNVIHARFVYDYGFPSSYGRFSIQQLIRSNLGF</sequence>
<evidence type="ECO:0000313" key="1">
    <source>
        <dbReference type="EMBL" id="KAK7028277.1"/>
    </source>
</evidence>
<dbReference type="PANTHER" id="PTHR38115:SF1">
    <property type="entry name" value="LIPOCALIN-LIKE DOMAIN-CONTAINING PROTEIN"/>
    <property type="match status" value="1"/>
</dbReference>
<dbReference type="AlphaFoldDB" id="A0AAW0BN21"/>
<evidence type="ECO:0000313" key="2">
    <source>
        <dbReference type="Proteomes" id="UP001362999"/>
    </source>
</evidence>
<protein>
    <submittedName>
        <fullName evidence="1">Uncharacterized protein</fullName>
    </submittedName>
</protein>
<proteinExistence type="predicted"/>
<keyword evidence="2" id="KW-1185">Reference proteome</keyword>
<comment type="caution">
    <text evidence="1">The sequence shown here is derived from an EMBL/GenBank/DDBJ whole genome shotgun (WGS) entry which is preliminary data.</text>
</comment>